<comment type="similarity">
    <text evidence="3">In the N-terminal section; belongs to the HFCD (homo-oligomeric flavin containing Cys decarboxylase) superfamily.</text>
</comment>
<dbReference type="Gene3D" id="3.40.50.1950">
    <property type="entry name" value="Flavin prenyltransferase-like"/>
    <property type="match status" value="1"/>
</dbReference>
<evidence type="ECO:0000256" key="3">
    <source>
        <dbReference type="HAMAP-Rule" id="MF_02225"/>
    </source>
</evidence>
<feature type="binding site" evidence="3">
    <location>
        <position position="438"/>
    </location>
    <ligand>
        <name>CTP</name>
        <dbReference type="ChEBI" id="CHEBI:37563"/>
    </ligand>
</feature>
<dbReference type="Pfam" id="PF04127">
    <property type="entry name" value="DFP"/>
    <property type="match status" value="1"/>
</dbReference>
<dbReference type="InterPro" id="IPR007085">
    <property type="entry name" value="DNA/pantothenate-metab_flavo_C"/>
</dbReference>
<gene>
    <name evidence="3" type="primary">coaBC</name>
    <name evidence="6" type="ORF">VIN30_09955</name>
</gene>
<comment type="catalytic activity">
    <reaction evidence="3">
        <text>N-[(R)-4-phosphopantothenoyl]-L-cysteine + H(+) = (R)-4'-phosphopantetheine + CO2</text>
        <dbReference type="Rhea" id="RHEA:16793"/>
        <dbReference type="ChEBI" id="CHEBI:15378"/>
        <dbReference type="ChEBI" id="CHEBI:16526"/>
        <dbReference type="ChEBI" id="CHEBI:59458"/>
        <dbReference type="ChEBI" id="CHEBI:61723"/>
        <dbReference type="EC" id="4.1.1.36"/>
    </reaction>
</comment>
<organism evidence="6 7">
    <name type="scientific">Adlercreutzia wanghongyangiae</name>
    <dbReference type="NCBI Taxonomy" id="3111451"/>
    <lineage>
        <taxon>Bacteria</taxon>
        <taxon>Bacillati</taxon>
        <taxon>Actinomycetota</taxon>
        <taxon>Coriobacteriia</taxon>
        <taxon>Eggerthellales</taxon>
        <taxon>Eggerthellaceae</taxon>
        <taxon>Adlercreutzia</taxon>
    </lineage>
</organism>
<comment type="caution">
    <text evidence="6">The sequence shown here is derived from an EMBL/GenBank/DDBJ whole genome shotgun (WGS) entry which is preliminary data.</text>
</comment>
<dbReference type="InterPro" id="IPR003382">
    <property type="entry name" value="Flavoprotein"/>
</dbReference>
<comment type="caution">
    <text evidence="3">Lacks conserved residue(s) required for the propagation of feature annotation.</text>
</comment>
<feature type="domain" description="DNA/pantothenate metabolism flavoprotein C-terminal" evidence="5">
    <location>
        <begin position="279"/>
        <end position="490"/>
    </location>
</feature>
<keyword evidence="3" id="KW-0511">Multifunctional enzyme</keyword>
<comment type="cofactor">
    <cofactor evidence="3">
        <name>Mg(2+)</name>
        <dbReference type="ChEBI" id="CHEBI:18420"/>
    </cofactor>
</comment>
<keyword evidence="7" id="KW-1185">Reference proteome</keyword>
<feature type="binding site" evidence="3">
    <location>
        <position position="382"/>
    </location>
    <ligand>
        <name>CTP</name>
        <dbReference type="ChEBI" id="CHEBI:37563"/>
    </ligand>
</feature>
<sequence length="493" mass="50570">MSVERPCVLVGVTGCIAAYKACEIVRGLQKAGARVKVVMTEHGTHFVDPVTFRALTHEKVAVDLFDDPTDPIHHISLAQECDVFLVAPCTANVMAKVACGIADDLLSTTALATTATLAIAPAANVHMYEAAATQENMATLRRRGVRFIEGDAGYLACGDVGRGRLADPAVIVRETLALLADRVGLDALRAACEAYGEVPFASVMDQIGAACASTPAASPDSALESASAAVSPCHPERSAEGAEPRDLPISAAPAASAPADVPQPGAVADGAAAMPAGALAGRTVLVTAGPTVEPIDAVRYISNYSSGKMGYSIAEAAAAAGARVVLVSGPVSLPAPAGVQVVPVKTARDMLAAASEVFPVADAAIFSAAVADLRPANPADRKLKKGRDDAALANVPLTENPDILATLAATKRPGQYVVGFAAETNDVLMNAHAKLVKKNADMIVANQVGDGLAFGTDNNEVWLVTEGDDVLLPLMSKRDVAQRLVEVVAAHLG</sequence>
<reference evidence="6 7" key="1">
    <citation type="submission" date="2024-01" db="EMBL/GenBank/DDBJ databases">
        <title>novel species in genus Adlercreutzia.</title>
        <authorList>
            <person name="Liu X."/>
        </authorList>
    </citation>
    <scope>NUCLEOTIDE SEQUENCE [LARGE SCALE GENOMIC DNA]</scope>
    <source>
        <strain evidence="6 7">R7</strain>
    </source>
</reference>
<evidence type="ECO:0000313" key="7">
    <source>
        <dbReference type="Proteomes" id="UP001349994"/>
    </source>
</evidence>
<dbReference type="GO" id="GO:0004632">
    <property type="term" value="F:phosphopantothenate--cysteine ligase activity"/>
    <property type="evidence" value="ECO:0007669"/>
    <property type="project" value="UniProtKB-EC"/>
</dbReference>
<dbReference type="InterPro" id="IPR036551">
    <property type="entry name" value="Flavin_trans-like"/>
</dbReference>
<comment type="pathway">
    <text evidence="3">Cofactor biosynthesis; coenzyme A biosynthesis; CoA from (R)-pantothenate: step 2/5.</text>
</comment>
<feature type="active site" description="Proton donor" evidence="3">
    <location>
        <position position="157"/>
    </location>
</feature>
<comment type="similarity">
    <text evidence="3">In the C-terminal section; belongs to the PPC synthetase family.</text>
</comment>
<protein>
    <recommendedName>
        <fullName evidence="3">Coenzyme A biosynthesis bifunctional protein CoaBC</fullName>
    </recommendedName>
    <alternativeName>
        <fullName evidence="3">DNA/pantothenate metabolism flavoprotein</fullName>
    </alternativeName>
    <alternativeName>
        <fullName evidence="3">Phosphopantothenoylcysteine synthetase/decarboxylase</fullName>
        <shortName evidence="3">PPCS-PPCDC</shortName>
    </alternativeName>
    <domain>
        <recommendedName>
            <fullName evidence="3">Phosphopantothenoylcysteine decarboxylase</fullName>
            <shortName evidence="3">PPC decarboxylase</shortName>
            <shortName evidence="3">PPC-DC</shortName>
            <ecNumber evidence="3">4.1.1.36</ecNumber>
        </recommendedName>
        <alternativeName>
            <fullName evidence="3">CoaC</fullName>
        </alternativeName>
    </domain>
    <domain>
        <recommendedName>
            <fullName evidence="3">Phosphopantothenate--cysteine ligase</fullName>
            <ecNumber evidence="3">6.3.2.5</ecNumber>
        </recommendedName>
        <alternativeName>
            <fullName evidence="3">CoaB</fullName>
        </alternativeName>
        <alternativeName>
            <fullName evidence="3">Phosphopantothenoylcysteine synthetase</fullName>
            <shortName evidence="3">PPC synthetase</shortName>
            <shortName evidence="3">PPC-S</shortName>
        </alternativeName>
    </domain>
</protein>
<dbReference type="EC" id="4.1.1.36" evidence="3"/>
<comment type="pathway">
    <text evidence="3">Cofactor biosynthesis; coenzyme A biosynthesis; CoA from (R)-pantothenate: step 3/5.</text>
</comment>
<evidence type="ECO:0000313" key="6">
    <source>
        <dbReference type="EMBL" id="MEC4176768.1"/>
    </source>
</evidence>
<feature type="binding site" evidence="3">
    <location>
        <position position="434"/>
    </location>
    <ligand>
        <name>CTP</name>
        <dbReference type="ChEBI" id="CHEBI:37563"/>
    </ligand>
</feature>
<dbReference type="EC" id="6.3.2.5" evidence="3"/>
<feature type="binding site" evidence="3">
    <location>
        <position position="372"/>
    </location>
    <ligand>
        <name>CTP</name>
        <dbReference type="ChEBI" id="CHEBI:37563"/>
    </ligand>
</feature>
<evidence type="ECO:0000256" key="1">
    <source>
        <dbReference type="ARBA" id="ARBA00022793"/>
    </source>
</evidence>
<evidence type="ECO:0000256" key="2">
    <source>
        <dbReference type="ARBA" id="ARBA00023239"/>
    </source>
</evidence>
<dbReference type="PANTHER" id="PTHR14359">
    <property type="entry name" value="HOMO-OLIGOMERIC FLAVIN CONTAINING CYS DECARBOXYLASE FAMILY"/>
    <property type="match status" value="1"/>
</dbReference>
<dbReference type="HAMAP" id="MF_02225">
    <property type="entry name" value="CoaBC"/>
    <property type="match status" value="1"/>
</dbReference>
<dbReference type="Gene3D" id="3.40.50.10300">
    <property type="entry name" value="CoaB-like"/>
    <property type="match status" value="1"/>
</dbReference>
<comment type="function">
    <text evidence="3">Catalyzes two sequential steps in the biosynthesis of coenzyme A. In the first step cysteine is conjugated to 4'-phosphopantothenate to form 4-phosphopantothenoylcysteine. In the second step the latter compound is decarboxylated to form 4'-phosphopantotheine.</text>
</comment>
<dbReference type="SUPFAM" id="SSF52507">
    <property type="entry name" value="Homo-oligomeric flavin-containing Cys decarboxylases, HFCD"/>
    <property type="match status" value="1"/>
</dbReference>
<feature type="region of interest" description="Phosphopantothenate--cysteine ligase" evidence="3">
    <location>
        <begin position="284"/>
        <end position="493"/>
    </location>
</feature>
<keyword evidence="2 3" id="KW-0456">Lyase</keyword>
<dbReference type="Proteomes" id="UP001349994">
    <property type="component" value="Unassembled WGS sequence"/>
</dbReference>
<dbReference type="InterPro" id="IPR005252">
    <property type="entry name" value="CoaBC"/>
</dbReference>
<feature type="binding site" evidence="3">
    <location>
        <position position="420"/>
    </location>
    <ligand>
        <name>CTP</name>
        <dbReference type="ChEBI" id="CHEBI:37563"/>
    </ligand>
</feature>
<feature type="region of interest" description="Phosphopantothenoylcysteine decarboxylase" evidence="3">
    <location>
        <begin position="1"/>
        <end position="283"/>
    </location>
</feature>
<keyword evidence="3" id="KW-0288">FMN</keyword>
<keyword evidence="3 6" id="KW-0436">Ligase</keyword>
<dbReference type="SUPFAM" id="SSF102645">
    <property type="entry name" value="CoaB-like"/>
    <property type="match status" value="1"/>
</dbReference>
<evidence type="ECO:0000259" key="5">
    <source>
        <dbReference type="Pfam" id="PF04127"/>
    </source>
</evidence>
<comment type="catalytic activity">
    <reaction evidence="3">
        <text>(R)-4'-phosphopantothenate + L-cysteine + CTP = N-[(R)-4-phosphopantothenoyl]-L-cysteine + CMP + diphosphate + H(+)</text>
        <dbReference type="Rhea" id="RHEA:19397"/>
        <dbReference type="ChEBI" id="CHEBI:10986"/>
        <dbReference type="ChEBI" id="CHEBI:15378"/>
        <dbReference type="ChEBI" id="CHEBI:33019"/>
        <dbReference type="ChEBI" id="CHEBI:35235"/>
        <dbReference type="ChEBI" id="CHEBI:37563"/>
        <dbReference type="ChEBI" id="CHEBI:59458"/>
        <dbReference type="ChEBI" id="CHEBI:60377"/>
        <dbReference type="EC" id="6.3.2.5"/>
    </reaction>
</comment>
<dbReference type="RefSeq" id="WP_338211272.1">
    <property type="nucleotide sequence ID" value="NZ_JAYMFF010000020.1"/>
</dbReference>
<keyword evidence="3" id="KW-0479">Metal-binding</keyword>
<dbReference type="InterPro" id="IPR035929">
    <property type="entry name" value="CoaB-like_sf"/>
</dbReference>
<feature type="domain" description="Flavoprotein" evidence="4">
    <location>
        <begin position="8"/>
        <end position="176"/>
    </location>
</feature>
<comment type="cofactor">
    <cofactor evidence="3">
        <name>FMN</name>
        <dbReference type="ChEBI" id="CHEBI:58210"/>
    </cofactor>
    <text evidence="3">Binds 1 FMN per subunit.</text>
</comment>
<keyword evidence="1 3" id="KW-0210">Decarboxylase</keyword>
<evidence type="ECO:0000259" key="4">
    <source>
        <dbReference type="Pfam" id="PF02441"/>
    </source>
</evidence>
<keyword evidence="3" id="KW-0285">Flavoprotein</keyword>
<dbReference type="Pfam" id="PF02441">
    <property type="entry name" value="Flavoprotein"/>
    <property type="match status" value="1"/>
</dbReference>
<proteinExistence type="inferred from homology"/>
<dbReference type="PANTHER" id="PTHR14359:SF6">
    <property type="entry name" value="PHOSPHOPANTOTHENOYLCYSTEINE DECARBOXYLASE"/>
    <property type="match status" value="1"/>
</dbReference>
<feature type="binding site" evidence="3">
    <location>
        <begin position="401"/>
        <end position="404"/>
    </location>
    <ligand>
        <name>CTP</name>
        <dbReference type="ChEBI" id="CHEBI:37563"/>
    </ligand>
</feature>
<name>A0ABU6IJW4_9ACTN</name>
<dbReference type="EMBL" id="JAYMFF010000020">
    <property type="protein sequence ID" value="MEC4176768.1"/>
    <property type="molecule type" value="Genomic_DNA"/>
</dbReference>
<dbReference type="GO" id="GO:0004633">
    <property type="term" value="F:phosphopantothenoylcysteine decarboxylase activity"/>
    <property type="evidence" value="ECO:0007669"/>
    <property type="project" value="UniProtKB-EC"/>
</dbReference>
<accession>A0ABU6IJW4</accession>
<keyword evidence="3" id="KW-0460">Magnesium</keyword>